<reference evidence="1 2" key="1">
    <citation type="submission" date="2011-04" db="EMBL/GenBank/DDBJ databases">
        <authorList>
            <person name="Muzny D."/>
            <person name="Qin X."/>
            <person name="Deng J."/>
            <person name="Jiang H."/>
            <person name="Liu Y."/>
            <person name="Qu J."/>
            <person name="Song X.-Z."/>
            <person name="Zhang L."/>
            <person name="Thornton R."/>
            <person name="Coyle M."/>
            <person name="Francisco L."/>
            <person name="Jackson L."/>
            <person name="Javaid M."/>
            <person name="Korchina V."/>
            <person name="Kovar C."/>
            <person name="Mata R."/>
            <person name="Mathew T."/>
            <person name="Ngo R."/>
            <person name="Nguyen L."/>
            <person name="Nguyen N."/>
            <person name="Okwuonu G."/>
            <person name="Ongeri F."/>
            <person name="Pham C."/>
            <person name="Simmons D."/>
            <person name="Wilczek-Boney K."/>
            <person name="Hale W."/>
            <person name="Jakkamsetti A."/>
            <person name="Pham P."/>
            <person name="Ruth R."/>
            <person name="San Lucas F."/>
            <person name="Warren J."/>
            <person name="Zhang J."/>
            <person name="Zhao Z."/>
            <person name="Zhou C."/>
            <person name="Zhu D."/>
            <person name="Lee S."/>
            <person name="Bess C."/>
            <person name="Blankenburg K."/>
            <person name="Forbes L."/>
            <person name="Fu Q."/>
            <person name="Gubbala S."/>
            <person name="Hirani K."/>
            <person name="Jayaseelan J.C."/>
            <person name="Lara F."/>
            <person name="Munidasa M."/>
            <person name="Palculict T."/>
            <person name="Patil S."/>
            <person name="Pu L.-L."/>
            <person name="Saada N."/>
            <person name="Tang L."/>
            <person name="Weissenberger G."/>
            <person name="Zhu Y."/>
            <person name="Hemphill L."/>
            <person name="Shang Y."/>
            <person name="Youmans B."/>
            <person name="Ayvaz T."/>
            <person name="Ross M."/>
            <person name="Santibanez J."/>
            <person name="Aqrawi P."/>
            <person name="Gross S."/>
            <person name="Joshi V."/>
            <person name="Fowler G."/>
            <person name="Nazareth L."/>
            <person name="Reid J."/>
            <person name="Worley K."/>
            <person name="Petrosino J."/>
            <person name="Highlander S."/>
            <person name="Gibbs R."/>
        </authorList>
    </citation>
    <scope>NUCLEOTIDE SEQUENCE [LARGE SCALE GENOMIC DNA]</scope>
    <source>
        <strain evidence="1 2">ATCC 700821</strain>
    </source>
</reference>
<sequence>MRSKAFTNISVFVKECIVSLKLLIISIKHLQKYEFFCILSKK</sequence>
<comment type="caution">
    <text evidence="1">The sequence shown here is derived from an EMBL/GenBank/DDBJ whole genome shotgun (WGS) entry which is preliminary data.</text>
</comment>
<protein>
    <submittedName>
        <fullName evidence="1">Uncharacterized protein</fullName>
    </submittedName>
</protein>
<evidence type="ECO:0000313" key="1">
    <source>
        <dbReference type="EMBL" id="EGQ21576.1"/>
    </source>
</evidence>
<dbReference type="STRING" id="997353.HMPREF9144_0440"/>
<gene>
    <name evidence="1" type="ORF">HMPREF9144_0440</name>
</gene>
<evidence type="ECO:0000313" key="2">
    <source>
        <dbReference type="Proteomes" id="UP000004123"/>
    </source>
</evidence>
<dbReference type="Proteomes" id="UP000004123">
    <property type="component" value="Unassembled WGS sequence"/>
</dbReference>
<accession>F9DFK0</accession>
<organism evidence="1 2">
    <name type="scientific">Prevotella pallens ATCC 700821</name>
    <dbReference type="NCBI Taxonomy" id="997353"/>
    <lineage>
        <taxon>Bacteria</taxon>
        <taxon>Pseudomonadati</taxon>
        <taxon>Bacteroidota</taxon>
        <taxon>Bacteroidia</taxon>
        <taxon>Bacteroidales</taxon>
        <taxon>Prevotellaceae</taxon>
        <taxon>Prevotella</taxon>
    </lineage>
</organism>
<dbReference type="EMBL" id="AFPY01000018">
    <property type="protein sequence ID" value="EGQ21576.1"/>
    <property type="molecule type" value="Genomic_DNA"/>
</dbReference>
<name>F9DFK0_9BACT</name>
<dbReference type="AlphaFoldDB" id="F9DFK0"/>
<proteinExistence type="predicted"/>
<dbReference type="HOGENOM" id="CLU_3255921_0_0_10"/>